<comment type="caution">
    <text evidence="1">The sequence shown here is derived from an EMBL/GenBank/DDBJ whole genome shotgun (WGS) entry which is preliminary data.</text>
</comment>
<protein>
    <submittedName>
        <fullName evidence="1">Uncharacterized protein</fullName>
    </submittedName>
</protein>
<evidence type="ECO:0000313" key="2">
    <source>
        <dbReference type="Proteomes" id="UP000250321"/>
    </source>
</evidence>
<dbReference type="Proteomes" id="UP000250321">
    <property type="component" value="Unassembled WGS sequence"/>
</dbReference>
<accession>A0A314YF90</accession>
<evidence type="ECO:0000313" key="1">
    <source>
        <dbReference type="EMBL" id="PQQ03108.1"/>
    </source>
</evidence>
<gene>
    <name evidence="1" type="ORF">Pyn_33963</name>
</gene>
<organism evidence="1 2">
    <name type="scientific">Prunus yedoensis var. nudiflora</name>
    <dbReference type="NCBI Taxonomy" id="2094558"/>
    <lineage>
        <taxon>Eukaryota</taxon>
        <taxon>Viridiplantae</taxon>
        <taxon>Streptophyta</taxon>
        <taxon>Embryophyta</taxon>
        <taxon>Tracheophyta</taxon>
        <taxon>Spermatophyta</taxon>
        <taxon>Magnoliopsida</taxon>
        <taxon>eudicotyledons</taxon>
        <taxon>Gunneridae</taxon>
        <taxon>Pentapetalae</taxon>
        <taxon>rosids</taxon>
        <taxon>fabids</taxon>
        <taxon>Rosales</taxon>
        <taxon>Rosaceae</taxon>
        <taxon>Amygdaloideae</taxon>
        <taxon>Amygdaleae</taxon>
        <taxon>Prunus</taxon>
    </lineage>
</organism>
<keyword evidence="2" id="KW-1185">Reference proteome</keyword>
<name>A0A314YF90_PRUYE</name>
<proteinExistence type="predicted"/>
<dbReference type="EMBL" id="PJQY01001381">
    <property type="protein sequence ID" value="PQQ03108.1"/>
    <property type="molecule type" value="Genomic_DNA"/>
</dbReference>
<sequence length="124" mass="13281">MRKGYAPNHARLRPLTLTDSERKSQQKALSVPHPPTQLSTVLRIERLTLPATPVHCFAICFLLIWIPTSSLVAGASAAVDSGAGKLPACPSYVSSSGLVALLHCSFWTASNLSKPHKPSLEIPV</sequence>
<reference evidence="1 2" key="1">
    <citation type="submission" date="2018-02" db="EMBL/GenBank/DDBJ databases">
        <title>Draft genome of wild Prunus yedoensis var. nudiflora.</title>
        <authorList>
            <person name="Baek S."/>
            <person name="Kim J.-H."/>
            <person name="Choi K."/>
            <person name="Kim G.-B."/>
            <person name="Cho A."/>
            <person name="Jang H."/>
            <person name="Shin C.-H."/>
            <person name="Yu H.-J."/>
            <person name="Mun J.-H."/>
        </authorList>
    </citation>
    <scope>NUCLEOTIDE SEQUENCE [LARGE SCALE GENOMIC DNA]</scope>
    <source>
        <strain evidence="2">cv. Jeju island</strain>
        <tissue evidence="1">Leaf</tissue>
    </source>
</reference>
<dbReference type="AlphaFoldDB" id="A0A314YF90"/>